<evidence type="ECO:0000313" key="2">
    <source>
        <dbReference type="EMBL" id="GAA4831338.1"/>
    </source>
</evidence>
<dbReference type="Proteomes" id="UP001501752">
    <property type="component" value="Unassembled WGS sequence"/>
</dbReference>
<dbReference type="EMBL" id="BAABIS010000001">
    <property type="protein sequence ID" value="GAA4831338.1"/>
    <property type="molecule type" value="Genomic_DNA"/>
</dbReference>
<keyword evidence="1" id="KW-0472">Membrane</keyword>
<feature type="transmembrane region" description="Helical" evidence="1">
    <location>
        <begin position="7"/>
        <end position="26"/>
    </location>
</feature>
<feature type="transmembrane region" description="Helical" evidence="1">
    <location>
        <begin position="32"/>
        <end position="52"/>
    </location>
</feature>
<protein>
    <submittedName>
        <fullName evidence="2">Uncharacterized protein</fullName>
    </submittedName>
</protein>
<accession>A0ABP9DBT7</accession>
<gene>
    <name evidence="2" type="ORF">GCM10023235_01920</name>
</gene>
<proteinExistence type="predicted"/>
<dbReference type="RefSeq" id="WP_345694807.1">
    <property type="nucleotide sequence ID" value="NZ_BAABIS010000001.1"/>
</dbReference>
<sequence>MRWTDLGWAFTAYVAGLLTVGLVTGGNEGRDVALGSAAGALAALALLAVRIWSRHHRRP</sequence>
<evidence type="ECO:0000313" key="3">
    <source>
        <dbReference type="Proteomes" id="UP001501752"/>
    </source>
</evidence>
<evidence type="ECO:0000256" key="1">
    <source>
        <dbReference type="SAM" id="Phobius"/>
    </source>
</evidence>
<keyword evidence="3" id="KW-1185">Reference proteome</keyword>
<comment type="caution">
    <text evidence="2">The sequence shown here is derived from an EMBL/GenBank/DDBJ whole genome shotgun (WGS) entry which is preliminary data.</text>
</comment>
<organism evidence="2 3">
    <name type="scientific">Kitasatospora terrestris</name>
    <dbReference type="NCBI Taxonomy" id="258051"/>
    <lineage>
        <taxon>Bacteria</taxon>
        <taxon>Bacillati</taxon>
        <taxon>Actinomycetota</taxon>
        <taxon>Actinomycetes</taxon>
        <taxon>Kitasatosporales</taxon>
        <taxon>Streptomycetaceae</taxon>
        <taxon>Kitasatospora</taxon>
    </lineage>
</organism>
<reference evidence="3" key="1">
    <citation type="journal article" date="2019" name="Int. J. Syst. Evol. Microbiol.">
        <title>The Global Catalogue of Microorganisms (GCM) 10K type strain sequencing project: providing services to taxonomists for standard genome sequencing and annotation.</title>
        <authorList>
            <consortium name="The Broad Institute Genomics Platform"/>
            <consortium name="The Broad Institute Genome Sequencing Center for Infectious Disease"/>
            <person name="Wu L."/>
            <person name="Ma J."/>
        </authorList>
    </citation>
    <scope>NUCLEOTIDE SEQUENCE [LARGE SCALE GENOMIC DNA]</scope>
    <source>
        <strain evidence="3">JCM 13006</strain>
    </source>
</reference>
<keyword evidence="1" id="KW-0812">Transmembrane</keyword>
<name>A0ABP9DBT7_9ACTN</name>
<keyword evidence="1" id="KW-1133">Transmembrane helix</keyword>